<sequence length="154" mass="16568">MFGRKKKNQLHHHIDTLIGANTTISGDIHFTGGLRIDGHITGNIFATDDEHSTLVLSNEGSIKGKIKATNVVINGTVTGPIDALGYLELQEKAKVYGDVHYGSLEIRLGASVAGKMIHQHTLDIEDTQPSEKMITLAPASDQPHTHAAAEKDTP</sequence>
<dbReference type="Proteomes" id="UP000244110">
    <property type="component" value="Unassembled WGS sequence"/>
</dbReference>
<reference evidence="5 8" key="3">
    <citation type="submission" date="2017-09" db="EMBL/GenBank/DDBJ databases">
        <authorList>
            <person name="Ehlers B."/>
            <person name="Leendertz F.H."/>
        </authorList>
    </citation>
    <scope>NUCLEOTIDE SEQUENCE [LARGE SCALE GENOMIC DNA]</scope>
    <source>
        <strain evidence="5 8">Nm42</strain>
    </source>
</reference>
<protein>
    <submittedName>
        <fullName evidence="2">Cytoskeletal protein CcmA (Bactofilin family)</fullName>
    </submittedName>
    <submittedName>
        <fullName evidence="3">Protein CcmA, bactofilin family</fullName>
    </submittedName>
</protein>
<evidence type="ECO:0000313" key="2">
    <source>
        <dbReference type="EMBL" id="PTQ85302.1"/>
    </source>
</evidence>
<dbReference type="Pfam" id="PF04519">
    <property type="entry name" value="Bactofilin"/>
    <property type="match status" value="1"/>
</dbReference>
<dbReference type="RefSeq" id="WP_013648547.1">
    <property type="nucleotide sequence ID" value="NZ_CP013341.1"/>
</dbReference>
<evidence type="ECO:0000313" key="4">
    <source>
        <dbReference type="EMBL" id="SEQ02978.1"/>
    </source>
</evidence>
<name>A0A0S3AI80_9PROT</name>
<dbReference type="OrthoDB" id="8903691at2"/>
<dbReference type="Proteomes" id="UP000219335">
    <property type="component" value="Unassembled WGS sequence"/>
</dbReference>
<dbReference type="Proteomes" id="UP000182882">
    <property type="component" value="Unassembled WGS sequence"/>
</dbReference>
<evidence type="ECO:0000313" key="6">
    <source>
        <dbReference type="Proteomes" id="UP000181998"/>
    </source>
</evidence>
<comment type="similarity">
    <text evidence="1">Belongs to the bactofilin family.</text>
</comment>
<gene>
    <name evidence="2" type="ORF">C8R28_101412</name>
    <name evidence="3" type="ORF">SAMN05216406_11612</name>
    <name evidence="4" type="ORF">SAMN05421510_10167</name>
    <name evidence="5" type="ORF">SAMN06297164_1924</name>
</gene>
<dbReference type="EMBL" id="OCMU01000001">
    <property type="protein sequence ID" value="SOD18940.1"/>
    <property type="molecule type" value="Genomic_DNA"/>
</dbReference>
<dbReference type="STRING" id="44577.ATY38_06370"/>
<evidence type="ECO:0000313" key="8">
    <source>
        <dbReference type="Proteomes" id="UP000219335"/>
    </source>
</evidence>
<organism evidence="2 9">
    <name type="scientific">Nitrosomonas ureae</name>
    <dbReference type="NCBI Taxonomy" id="44577"/>
    <lineage>
        <taxon>Bacteria</taxon>
        <taxon>Pseudomonadati</taxon>
        <taxon>Pseudomonadota</taxon>
        <taxon>Betaproteobacteria</taxon>
        <taxon>Nitrosomonadales</taxon>
        <taxon>Nitrosomonadaceae</taxon>
        <taxon>Nitrosomonas</taxon>
    </lineage>
</organism>
<dbReference type="Proteomes" id="UP000181998">
    <property type="component" value="Unassembled WGS sequence"/>
</dbReference>
<dbReference type="KEGG" id="nur:ATY38_06370"/>
<dbReference type="EMBL" id="FOFX01000016">
    <property type="protein sequence ID" value="SEQ02978.1"/>
    <property type="molecule type" value="Genomic_DNA"/>
</dbReference>
<dbReference type="EMBL" id="QAOL01000014">
    <property type="protein sequence ID" value="PTQ85302.1"/>
    <property type="molecule type" value="Genomic_DNA"/>
</dbReference>
<dbReference type="AlphaFoldDB" id="A0A0S3AI80"/>
<evidence type="ECO:0000313" key="9">
    <source>
        <dbReference type="Proteomes" id="UP000244110"/>
    </source>
</evidence>
<reference evidence="2 9" key="4">
    <citation type="submission" date="2018-04" db="EMBL/GenBank/DDBJ databases">
        <title>Active sludge and wastewater microbial communities from Klosterneuburg, Austria.</title>
        <authorList>
            <person name="Wagner M."/>
        </authorList>
    </citation>
    <scope>NUCLEOTIDE SEQUENCE [LARGE SCALE GENOMIC DNA]</scope>
    <source>
        <strain evidence="2 9">Nm4</strain>
    </source>
</reference>
<keyword evidence="7" id="KW-1185">Reference proteome</keyword>
<accession>A0A0S3AI80</accession>
<evidence type="ECO:0000313" key="7">
    <source>
        <dbReference type="Proteomes" id="UP000182882"/>
    </source>
</evidence>
<evidence type="ECO:0000313" key="3">
    <source>
        <dbReference type="EMBL" id="SDT99762.1"/>
    </source>
</evidence>
<dbReference type="PANTHER" id="PTHR35024:SF4">
    <property type="entry name" value="POLYMER-FORMING CYTOSKELETAL PROTEIN"/>
    <property type="match status" value="1"/>
</dbReference>
<dbReference type="InterPro" id="IPR007607">
    <property type="entry name" value="BacA/B"/>
</dbReference>
<dbReference type="EMBL" id="FNLN01000016">
    <property type="protein sequence ID" value="SDT99762.1"/>
    <property type="molecule type" value="Genomic_DNA"/>
</dbReference>
<reference evidence="3 6" key="2">
    <citation type="submission" date="2016-10" db="EMBL/GenBank/DDBJ databases">
        <authorList>
            <person name="de Groot N.N."/>
        </authorList>
    </citation>
    <scope>NUCLEOTIDE SEQUENCE [LARGE SCALE GENOMIC DNA]</scope>
    <source>
        <strain evidence="3">Nm10</strain>
        <strain evidence="4 6">Nm9</strain>
    </source>
</reference>
<dbReference type="PANTHER" id="PTHR35024">
    <property type="entry name" value="HYPOTHETICAL CYTOSOLIC PROTEIN"/>
    <property type="match status" value="1"/>
</dbReference>
<proteinExistence type="inferred from homology"/>
<reference evidence="7" key="1">
    <citation type="submission" date="2016-10" db="EMBL/GenBank/DDBJ databases">
        <authorList>
            <person name="Varghese N."/>
            <person name="Submissions S."/>
        </authorList>
    </citation>
    <scope>NUCLEOTIDE SEQUENCE [LARGE SCALE GENOMIC DNA]</scope>
    <source>
        <strain evidence="7">Nm10</strain>
    </source>
</reference>
<evidence type="ECO:0000256" key="1">
    <source>
        <dbReference type="ARBA" id="ARBA00044755"/>
    </source>
</evidence>
<evidence type="ECO:0000313" key="5">
    <source>
        <dbReference type="EMBL" id="SOD18940.1"/>
    </source>
</evidence>